<comment type="caution">
    <text evidence="2">The sequence shown here is derived from an EMBL/GenBank/DDBJ whole genome shotgun (WGS) entry which is preliminary data.</text>
</comment>
<dbReference type="EMBL" id="JBBPBK010000003">
    <property type="protein sequence ID" value="KAK9287907.1"/>
    <property type="molecule type" value="Genomic_DNA"/>
</dbReference>
<dbReference type="Proteomes" id="UP001415857">
    <property type="component" value="Unassembled WGS sequence"/>
</dbReference>
<evidence type="ECO:0000313" key="3">
    <source>
        <dbReference type="Proteomes" id="UP001415857"/>
    </source>
</evidence>
<gene>
    <name evidence="2" type="ORF">L1049_016351</name>
</gene>
<proteinExistence type="predicted"/>
<dbReference type="AlphaFoldDB" id="A0AAP0RZN6"/>
<feature type="region of interest" description="Disordered" evidence="1">
    <location>
        <begin position="1"/>
        <end position="33"/>
    </location>
</feature>
<accession>A0AAP0RZN6</accession>
<organism evidence="2 3">
    <name type="scientific">Liquidambar formosana</name>
    <name type="common">Formosan gum</name>
    <dbReference type="NCBI Taxonomy" id="63359"/>
    <lineage>
        <taxon>Eukaryota</taxon>
        <taxon>Viridiplantae</taxon>
        <taxon>Streptophyta</taxon>
        <taxon>Embryophyta</taxon>
        <taxon>Tracheophyta</taxon>
        <taxon>Spermatophyta</taxon>
        <taxon>Magnoliopsida</taxon>
        <taxon>eudicotyledons</taxon>
        <taxon>Gunneridae</taxon>
        <taxon>Pentapetalae</taxon>
        <taxon>Saxifragales</taxon>
        <taxon>Altingiaceae</taxon>
        <taxon>Liquidambar</taxon>
    </lineage>
</organism>
<protein>
    <submittedName>
        <fullName evidence="2">Uncharacterized protein</fullName>
    </submittedName>
</protein>
<sequence length="116" mass="13000">MKKKMNQGKTNTKSSLHRRKPSQAAPHKTVTQSIRVVPELGDKTPITQHLCRAICNHQPLQESRVTTPLQDLTKSTKRQSLEMAVDVRGGGRVRSSLERSSHHLPVDFNSCDHIQG</sequence>
<reference evidence="2 3" key="1">
    <citation type="journal article" date="2024" name="Plant J.">
        <title>Genome sequences and population genomics reveal climatic adaptation and genomic divergence between two closely related sweetgum species.</title>
        <authorList>
            <person name="Xu W.Q."/>
            <person name="Ren C.Q."/>
            <person name="Zhang X.Y."/>
            <person name="Comes H.P."/>
            <person name="Liu X.H."/>
            <person name="Li Y.G."/>
            <person name="Kettle C.J."/>
            <person name="Jalonen R."/>
            <person name="Gaisberger H."/>
            <person name="Ma Y.Z."/>
            <person name="Qiu Y.X."/>
        </authorList>
    </citation>
    <scope>NUCLEOTIDE SEQUENCE [LARGE SCALE GENOMIC DNA]</scope>
    <source>
        <strain evidence="2">Hangzhou</strain>
    </source>
</reference>
<keyword evidence="3" id="KW-1185">Reference proteome</keyword>
<name>A0AAP0RZN6_LIQFO</name>
<evidence type="ECO:0000313" key="2">
    <source>
        <dbReference type="EMBL" id="KAK9287907.1"/>
    </source>
</evidence>
<evidence type="ECO:0000256" key="1">
    <source>
        <dbReference type="SAM" id="MobiDB-lite"/>
    </source>
</evidence>